<evidence type="ECO:0000313" key="8">
    <source>
        <dbReference type="EMBL" id="ASJ13090.1"/>
    </source>
</evidence>
<evidence type="ECO:0000256" key="3">
    <source>
        <dbReference type="ARBA" id="ARBA00022475"/>
    </source>
</evidence>
<evidence type="ECO:0000256" key="1">
    <source>
        <dbReference type="ARBA" id="ARBA00004651"/>
    </source>
</evidence>
<evidence type="ECO:0000256" key="5">
    <source>
        <dbReference type="ARBA" id="ARBA00022989"/>
    </source>
</evidence>
<evidence type="ECO:0000313" key="10">
    <source>
        <dbReference type="EMBL" id="SEV81291.1"/>
    </source>
</evidence>
<keyword evidence="4 7" id="KW-0812">Transmembrane</keyword>
<dbReference type="EMBL" id="LIXN01000020">
    <property type="protein sequence ID" value="KQH81600.1"/>
    <property type="molecule type" value="Genomic_DNA"/>
</dbReference>
<dbReference type="RefSeq" id="WP_055430172.1">
    <property type="nucleotide sequence ID" value="NZ_CP015105.1"/>
</dbReference>
<feature type="transmembrane region" description="Helical" evidence="7">
    <location>
        <begin position="6"/>
        <end position="23"/>
    </location>
</feature>
<keyword evidence="3" id="KW-1003">Cell membrane</keyword>
<evidence type="ECO:0000313" key="9">
    <source>
        <dbReference type="EMBL" id="KQH81600.1"/>
    </source>
</evidence>
<dbReference type="KEGG" id="ttd:A3L14_09420"/>
<protein>
    <submittedName>
        <fullName evidence="9">Cation:proton antiporter</fullName>
    </submittedName>
    <submittedName>
        <fullName evidence="10">Multisubunit sodium/proton antiporter, MrpF subunit</fullName>
    </submittedName>
</protein>
<evidence type="ECO:0000256" key="7">
    <source>
        <dbReference type="SAM" id="Phobius"/>
    </source>
</evidence>
<evidence type="ECO:0000313" key="12">
    <source>
        <dbReference type="Proteomes" id="UP000182125"/>
    </source>
</evidence>
<dbReference type="NCBIfam" id="NF006243">
    <property type="entry name" value="PRK08381.1"/>
    <property type="match status" value="1"/>
</dbReference>
<reference evidence="10 12" key="3">
    <citation type="submission" date="2016-10" db="EMBL/GenBank/DDBJ databases">
        <authorList>
            <person name="de Groot N.N."/>
        </authorList>
    </citation>
    <scope>NUCLEOTIDE SEQUENCE [LARGE SCALE GENOMIC DNA]</scope>
    <source>
        <strain evidence="10 12">OGL-20</strain>
    </source>
</reference>
<keyword evidence="5 7" id="KW-1133">Transmembrane helix</keyword>
<evidence type="ECO:0000313" key="11">
    <source>
        <dbReference type="Proteomes" id="UP000051862"/>
    </source>
</evidence>
<dbReference type="AlphaFoldDB" id="A0A0Q2ULT9"/>
<feature type="transmembrane region" description="Helical" evidence="7">
    <location>
        <begin position="60"/>
        <end position="80"/>
    </location>
</feature>
<evidence type="ECO:0000313" key="13">
    <source>
        <dbReference type="Proteomes" id="UP000250136"/>
    </source>
</evidence>
<dbReference type="STRING" id="277988.SAMN05216170_0055"/>
<keyword evidence="2" id="KW-0813">Transport</keyword>
<accession>A0A0Q2ULT9</accession>
<dbReference type="GO" id="GO:0015385">
    <property type="term" value="F:sodium:proton antiporter activity"/>
    <property type="evidence" value="ECO:0007669"/>
    <property type="project" value="TreeGrafter"/>
</dbReference>
<gene>
    <name evidence="8" type="ORF">A3L14_09420</name>
    <name evidence="9" type="ORF">AMR53_10295</name>
    <name evidence="10" type="ORF">SAMN05216170_0055</name>
</gene>
<dbReference type="PATRIC" id="fig|277988.4.peg.2158"/>
<dbReference type="GeneID" id="33334643"/>
<dbReference type="OrthoDB" id="84883at2157"/>
<dbReference type="Proteomes" id="UP000250136">
    <property type="component" value="Chromosome"/>
</dbReference>
<organism evidence="9 11">
    <name type="scientific">Thermococcus thioreducens</name>
    <dbReference type="NCBI Taxonomy" id="277988"/>
    <lineage>
        <taxon>Archaea</taxon>
        <taxon>Methanobacteriati</taxon>
        <taxon>Methanobacteriota</taxon>
        <taxon>Thermococci</taxon>
        <taxon>Thermococcales</taxon>
        <taxon>Thermococcaceae</taxon>
        <taxon>Thermococcus</taxon>
    </lineage>
</organism>
<name>A0A0Q2ULT9_9EURY</name>
<keyword evidence="6 7" id="KW-0472">Membrane</keyword>
<comment type="subcellular location">
    <subcellularLocation>
        <location evidence="1">Cell membrane</location>
        <topology evidence="1">Multi-pass membrane protein</topology>
    </subcellularLocation>
</comment>
<reference evidence="8 13" key="2">
    <citation type="submission" date="2016-04" db="EMBL/GenBank/DDBJ databases">
        <title>Complete genome sequence of Thermococcus thioreducens type strain OGL-20P.</title>
        <authorList>
            <person name="Oger P.M."/>
        </authorList>
    </citation>
    <scope>NUCLEOTIDE SEQUENCE [LARGE SCALE GENOMIC DNA]</scope>
    <source>
        <strain evidence="8 13">OGL-20P</strain>
    </source>
</reference>
<dbReference type="EMBL" id="CP015105">
    <property type="protein sequence ID" value="ASJ13090.1"/>
    <property type="molecule type" value="Genomic_DNA"/>
</dbReference>
<evidence type="ECO:0000256" key="6">
    <source>
        <dbReference type="ARBA" id="ARBA00023136"/>
    </source>
</evidence>
<keyword evidence="13" id="KW-1185">Reference proteome</keyword>
<dbReference type="EMBL" id="FOIW01000001">
    <property type="protein sequence ID" value="SEV81291.1"/>
    <property type="molecule type" value="Genomic_DNA"/>
</dbReference>
<evidence type="ECO:0000256" key="2">
    <source>
        <dbReference type="ARBA" id="ARBA00022448"/>
    </source>
</evidence>
<dbReference type="GO" id="GO:0005886">
    <property type="term" value="C:plasma membrane"/>
    <property type="evidence" value="ECO:0007669"/>
    <property type="project" value="UniProtKB-SubCell"/>
</dbReference>
<proteinExistence type="predicted"/>
<dbReference type="PANTHER" id="PTHR34702">
    <property type="entry name" value="NA(+)/H(+) ANTIPORTER SUBUNIT F1"/>
    <property type="match status" value="1"/>
</dbReference>
<sequence>MAQEGLLVSAFYVLVFTAMLIAYRVVRGQTLPDRIVGLNTITTKVVVIIAVVSVMREEYYLIDLAIVLLMVNAVGGLILAKYMERRALHD</sequence>
<dbReference type="PANTHER" id="PTHR34702:SF1">
    <property type="entry name" value="NA(+)_H(+) ANTIPORTER SUBUNIT F"/>
    <property type="match status" value="1"/>
</dbReference>
<dbReference type="InterPro" id="IPR007208">
    <property type="entry name" value="MrpF/PhaF-like"/>
</dbReference>
<reference evidence="9 11" key="1">
    <citation type="submission" date="2015-08" db="EMBL/GenBank/DDBJ databases">
        <title>Thermococcus thioreducens DSM 14981 genome sequencing.</title>
        <authorList>
            <person name="Hong S.-J."/>
            <person name="Kim M.-C."/>
            <person name="Shin J.-H."/>
        </authorList>
    </citation>
    <scope>NUCLEOTIDE SEQUENCE [LARGE SCALE GENOMIC DNA]</scope>
    <source>
        <strain evidence="9 11">DSM 14981</strain>
    </source>
</reference>
<evidence type="ECO:0000256" key="4">
    <source>
        <dbReference type="ARBA" id="ARBA00022692"/>
    </source>
</evidence>
<dbReference type="Proteomes" id="UP000182125">
    <property type="component" value="Unassembled WGS sequence"/>
</dbReference>
<dbReference type="Proteomes" id="UP000051862">
    <property type="component" value="Unassembled WGS sequence"/>
</dbReference>
<dbReference type="Pfam" id="PF04066">
    <property type="entry name" value="MrpF_PhaF"/>
    <property type="match status" value="1"/>
</dbReference>
<feature type="transmembrane region" description="Helical" evidence="7">
    <location>
        <begin position="35"/>
        <end position="54"/>
    </location>
</feature>